<keyword evidence="2" id="KW-1185">Reference proteome</keyword>
<dbReference type="AlphaFoldDB" id="A0A178D1K0"/>
<reference evidence="1 2" key="1">
    <citation type="submission" date="2016-03" db="EMBL/GenBank/DDBJ databases">
        <title>The draft genome sequence of Fonsecaea nubica causative agent of cutaneous subcutaneous infection in human host.</title>
        <authorList>
            <person name="Costa F."/>
            <person name="Sybren D.H."/>
            <person name="Raittz R.T."/>
            <person name="Weiss V.A."/>
            <person name="Leao A.C."/>
            <person name="Gomes R."/>
            <person name="De Souza E.M."/>
            <person name="Pedrosa F.O."/>
            <person name="Steffens M.B."/>
            <person name="Bombassaro A."/>
            <person name="Tadra-Sfeir M.Z."/>
            <person name="Moreno L.F."/>
            <person name="Najafzadeh M.J."/>
            <person name="Felipe M.S."/>
            <person name="Teixeira M."/>
            <person name="Sun J."/>
            <person name="Xi L."/>
            <person name="Castro M.A."/>
            <person name="Vicente V.A."/>
        </authorList>
    </citation>
    <scope>NUCLEOTIDE SEQUENCE [LARGE SCALE GENOMIC DNA]</scope>
    <source>
        <strain evidence="1 2">CBS 269.64</strain>
    </source>
</reference>
<evidence type="ECO:0000313" key="1">
    <source>
        <dbReference type="EMBL" id="OAL35294.1"/>
    </source>
</evidence>
<accession>A0A178D1K0</accession>
<comment type="caution">
    <text evidence="1">The sequence shown here is derived from an EMBL/GenBank/DDBJ whole genome shotgun (WGS) entry which is preliminary data.</text>
</comment>
<dbReference type="GeneID" id="34588762"/>
<dbReference type="RefSeq" id="XP_022500306.1">
    <property type="nucleotide sequence ID" value="XM_022643639.1"/>
</dbReference>
<sequence>MAKGSAMKAVSAHAQPERILRPAKMFADHGVEIEAIYQLCLRLCSRAENIIKDLRAPGPTLPSRLDHPVDTDIEWQTIFANYQHYPPAQMSLSDTNFWFNNL</sequence>
<dbReference type="Proteomes" id="UP000185904">
    <property type="component" value="Unassembled WGS sequence"/>
</dbReference>
<dbReference type="EMBL" id="LVCJ01000031">
    <property type="protein sequence ID" value="OAL35294.1"/>
    <property type="molecule type" value="Genomic_DNA"/>
</dbReference>
<organism evidence="1 2">
    <name type="scientific">Fonsecaea nubica</name>
    <dbReference type="NCBI Taxonomy" id="856822"/>
    <lineage>
        <taxon>Eukaryota</taxon>
        <taxon>Fungi</taxon>
        <taxon>Dikarya</taxon>
        <taxon>Ascomycota</taxon>
        <taxon>Pezizomycotina</taxon>
        <taxon>Eurotiomycetes</taxon>
        <taxon>Chaetothyriomycetidae</taxon>
        <taxon>Chaetothyriales</taxon>
        <taxon>Herpotrichiellaceae</taxon>
        <taxon>Fonsecaea</taxon>
    </lineage>
</organism>
<protein>
    <submittedName>
        <fullName evidence="1">Uncharacterized protein</fullName>
    </submittedName>
</protein>
<evidence type="ECO:0000313" key="2">
    <source>
        <dbReference type="Proteomes" id="UP000185904"/>
    </source>
</evidence>
<proteinExistence type="predicted"/>
<name>A0A178D1K0_9EURO</name>
<gene>
    <name evidence="1" type="ORF">AYO20_05345</name>
</gene>